<sequence length="67" mass="7305">MATKKPAHAVIGLRQWQRNKAHVNLALDLIDNATGWFREGRLKPNPVTVRPGGLSGIQAGLEFMKAG</sequence>
<dbReference type="AlphaFoldDB" id="A0A4Y9YH61"/>
<evidence type="ECO:0000313" key="2">
    <source>
        <dbReference type="Proteomes" id="UP000298327"/>
    </source>
</evidence>
<comment type="caution">
    <text evidence="1">The sequence shown here is derived from an EMBL/GenBank/DDBJ whole genome shotgun (WGS) entry which is preliminary data.</text>
</comment>
<dbReference type="Proteomes" id="UP000298327">
    <property type="component" value="Unassembled WGS sequence"/>
</dbReference>
<evidence type="ECO:0000313" key="1">
    <source>
        <dbReference type="EMBL" id="TFY60927.1"/>
    </source>
</evidence>
<accession>A0A4Y9YH61</accession>
<feature type="non-terminal residue" evidence="1">
    <location>
        <position position="67"/>
    </location>
</feature>
<proteinExistence type="predicted"/>
<dbReference type="EMBL" id="SEOQ01000536">
    <property type="protein sequence ID" value="TFY60927.1"/>
    <property type="molecule type" value="Genomic_DNA"/>
</dbReference>
<dbReference type="Gene3D" id="3.40.50.720">
    <property type="entry name" value="NAD(P)-binding Rossmann-like Domain"/>
    <property type="match status" value="1"/>
</dbReference>
<keyword evidence="2" id="KW-1185">Reference proteome</keyword>
<protein>
    <submittedName>
        <fullName evidence="1">Uncharacterized protein</fullName>
    </submittedName>
</protein>
<name>A0A4Y9YH61_9AGAM</name>
<gene>
    <name evidence="1" type="ORF">EVG20_g7241</name>
</gene>
<organism evidence="1 2">
    <name type="scientific">Dentipellis fragilis</name>
    <dbReference type="NCBI Taxonomy" id="205917"/>
    <lineage>
        <taxon>Eukaryota</taxon>
        <taxon>Fungi</taxon>
        <taxon>Dikarya</taxon>
        <taxon>Basidiomycota</taxon>
        <taxon>Agaricomycotina</taxon>
        <taxon>Agaricomycetes</taxon>
        <taxon>Russulales</taxon>
        <taxon>Hericiaceae</taxon>
        <taxon>Dentipellis</taxon>
    </lineage>
</organism>
<dbReference type="OrthoDB" id="3233595at2759"/>
<reference evidence="1 2" key="1">
    <citation type="submission" date="2019-02" db="EMBL/GenBank/DDBJ databases">
        <title>Genome sequencing of the rare red list fungi Dentipellis fragilis.</title>
        <authorList>
            <person name="Buettner E."/>
            <person name="Kellner H."/>
        </authorList>
    </citation>
    <scope>NUCLEOTIDE SEQUENCE [LARGE SCALE GENOMIC DNA]</scope>
    <source>
        <strain evidence="1 2">DSM 105465</strain>
    </source>
</reference>
<dbReference type="Gene3D" id="3.90.180.10">
    <property type="entry name" value="Medium-chain alcohol dehydrogenases, catalytic domain"/>
    <property type="match status" value="1"/>
</dbReference>